<name>A0A3E4QPS0_9ACTN</name>
<evidence type="ECO:0000256" key="2">
    <source>
        <dbReference type="ARBA" id="ARBA00022475"/>
    </source>
</evidence>
<feature type="transmembrane region" description="Helical" evidence="7">
    <location>
        <begin position="949"/>
        <end position="975"/>
    </location>
</feature>
<feature type="transmembrane region" description="Helical" evidence="7">
    <location>
        <begin position="373"/>
        <end position="398"/>
    </location>
</feature>
<dbReference type="PANTHER" id="PTHR30572:SF4">
    <property type="entry name" value="ABC TRANSPORTER PERMEASE YTRF"/>
    <property type="match status" value="1"/>
</dbReference>
<dbReference type="InterPro" id="IPR050250">
    <property type="entry name" value="Macrolide_Exporter_MacB"/>
</dbReference>
<evidence type="ECO:0000256" key="4">
    <source>
        <dbReference type="ARBA" id="ARBA00022989"/>
    </source>
</evidence>
<comment type="subcellular location">
    <subcellularLocation>
        <location evidence="1">Cell membrane</location>
        <topology evidence="1">Multi-pass membrane protein</topology>
    </subcellularLocation>
</comment>
<reference evidence="9 10" key="1">
    <citation type="submission" date="2018-08" db="EMBL/GenBank/DDBJ databases">
        <title>A genome reference for cultivated species of the human gut microbiota.</title>
        <authorList>
            <person name="Zou Y."/>
            <person name="Xue W."/>
            <person name="Luo G."/>
        </authorList>
    </citation>
    <scope>NUCLEOTIDE SEQUENCE [LARGE SCALE GENOMIC DNA]</scope>
    <source>
        <strain evidence="9 10">TF08-14</strain>
    </source>
</reference>
<keyword evidence="4 7" id="KW-1133">Transmembrane helix</keyword>
<dbReference type="GO" id="GO:0022857">
    <property type="term" value="F:transmembrane transporter activity"/>
    <property type="evidence" value="ECO:0007669"/>
    <property type="project" value="TreeGrafter"/>
</dbReference>
<dbReference type="AlphaFoldDB" id="A0A3E4QPS0"/>
<protein>
    <submittedName>
        <fullName evidence="9">ABC transporter permease</fullName>
    </submittedName>
</protein>
<keyword evidence="3 7" id="KW-0812">Transmembrane</keyword>
<dbReference type="Proteomes" id="UP000260943">
    <property type="component" value="Unassembled WGS sequence"/>
</dbReference>
<comment type="caution">
    <text evidence="9">The sequence shown here is derived from an EMBL/GenBank/DDBJ whole genome shotgun (WGS) entry which is preliminary data.</text>
</comment>
<organism evidence="9 10">
    <name type="scientific">Collinsella tanakaei</name>
    <dbReference type="NCBI Taxonomy" id="626935"/>
    <lineage>
        <taxon>Bacteria</taxon>
        <taxon>Bacillati</taxon>
        <taxon>Actinomycetota</taxon>
        <taxon>Coriobacteriia</taxon>
        <taxon>Coriobacteriales</taxon>
        <taxon>Coriobacteriaceae</taxon>
        <taxon>Collinsella</taxon>
    </lineage>
</organism>
<feature type="transmembrane region" description="Helical" evidence="7">
    <location>
        <begin position="893"/>
        <end position="920"/>
    </location>
</feature>
<accession>A0A3E4QPS0</accession>
<evidence type="ECO:0000313" key="10">
    <source>
        <dbReference type="Proteomes" id="UP000260943"/>
    </source>
</evidence>
<evidence type="ECO:0000256" key="6">
    <source>
        <dbReference type="ARBA" id="ARBA00038076"/>
    </source>
</evidence>
<dbReference type="EMBL" id="QSRJ01000011">
    <property type="protein sequence ID" value="RGL08215.1"/>
    <property type="molecule type" value="Genomic_DNA"/>
</dbReference>
<evidence type="ECO:0000256" key="5">
    <source>
        <dbReference type="ARBA" id="ARBA00023136"/>
    </source>
</evidence>
<keyword evidence="5 7" id="KW-0472">Membrane</keyword>
<feature type="transmembrane region" description="Helical" evidence="7">
    <location>
        <begin position="522"/>
        <end position="546"/>
    </location>
</feature>
<feature type="transmembrane region" description="Helical" evidence="7">
    <location>
        <begin position="316"/>
        <end position="338"/>
    </location>
</feature>
<evidence type="ECO:0000259" key="8">
    <source>
        <dbReference type="Pfam" id="PF02687"/>
    </source>
</evidence>
<feature type="domain" description="ABC3 transporter permease C-terminal" evidence="8">
    <location>
        <begin position="325"/>
        <end position="454"/>
    </location>
</feature>
<evidence type="ECO:0000313" key="9">
    <source>
        <dbReference type="EMBL" id="RGL08215.1"/>
    </source>
</evidence>
<sequence>MDIWSAITAGDSVMNIFSRIAARTLKVNYVRTLVSLFGIMLSSLLLTAIFGSVETLSNLLVTSTIDASGSWQIAFANATQNDVQDALSDKLITESAEVERYGFALADSSEENDGYFTYFSLSSLPKENQGERILPNITLAEGRLPKTSSEIIIPESLRGYTYDEGFEHDGFEQSSSFMVGSTVGMALGTRRAKSEGQYIDLDENYSVQIDERGDVTEELVNVAPMRTYTIVGMYSMEGTQNEFWNTPAGYSFITYDDNGIEPIRSTLYVRADGLSSYPEIEGLSHRFDQGSGAVSATLHNNLLTYQGLTEDTPASAAFWAIGCLLSGIVLAASVTLVYNSFAISIAERTKQFGLLSSIGASKSQLRVSIFTEAAVLGLAGIPAGILLGIASMRAAFALSQDGLLALLYGNGAIESANAAIHVVVSAPVLIGIIAVEAATLLVSTAVPAIRASKATAIDALRQPRDPQGALANHRLYAAITCPLRRRGILRDFSRKIDKVYIAFGGIPHLLARRNLNRPNSKGRIAVVSLAISVALLVLSGALIQYLEQAVDIVGTQGVDITAYLDREIQEDESITDLLADARTVGDKLESASDAELVGYSSFISSYGNLSNGVYNARALDSIQSETDALSDDPPTIIDDSYYGIIHLEFVDDESWSSYIESLGLNKDEYCDPANPVAVGFNGAFDQWDGKRYMVRSFSNTGTATLYTCIRAIDQSSPYAIRVGQDGQPEMEYYFYDESATSIRLPIEAAVQGTYELPIGSISDTAPACAADTSVFSPMLILPVSALGTISKAATPTVDGARAQEMASGISITWRWGENNPFSFYPSEGSGGAHMFPLSTTYSFTSANPRQATEKLSRELKTMLNNRAVYPYGSANDSTESTRTQRAIILSVKIFTGCFAGITTLIAIANVFNTISTSFVLRRREFAILRSIGIDNKMFRKMIIRECASYAIRGLALGLILAVGAISGLLFIAGGVLVDARFALPPAWIALAALVVLFVLAASTAYALRKSNANNVVESLREDLA</sequence>
<comment type="similarity">
    <text evidence="6">Belongs to the ABC-4 integral membrane protein family.</text>
</comment>
<feature type="transmembrane region" description="Helical" evidence="7">
    <location>
        <begin position="33"/>
        <end position="53"/>
    </location>
</feature>
<feature type="transmembrane region" description="Helical" evidence="7">
    <location>
        <begin position="418"/>
        <end position="442"/>
    </location>
</feature>
<evidence type="ECO:0000256" key="7">
    <source>
        <dbReference type="SAM" id="Phobius"/>
    </source>
</evidence>
<dbReference type="GO" id="GO:0005886">
    <property type="term" value="C:plasma membrane"/>
    <property type="evidence" value="ECO:0007669"/>
    <property type="project" value="UniProtKB-SubCell"/>
</dbReference>
<evidence type="ECO:0000256" key="3">
    <source>
        <dbReference type="ARBA" id="ARBA00022692"/>
    </source>
</evidence>
<feature type="domain" description="ABC3 transporter permease C-terminal" evidence="8">
    <location>
        <begin position="897"/>
        <end position="1007"/>
    </location>
</feature>
<dbReference type="InterPro" id="IPR003838">
    <property type="entry name" value="ABC3_permease_C"/>
</dbReference>
<gene>
    <name evidence="9" type="ORF">DXC81_08855</name>
</gene>
<evidence type="ECO:0000256" key="1">
    <source>
        <dbReference type="ARBA" id="ARBA00004651"/>
    </source>
</evidence>
<feature type="transmembrane region" description="Helical" evidence="7">
    <location>
        <begin position="987"/>
        <end position="1007"/>
    </location>
</feature>
<dbReference type="PANTHER" id="PTHR30572">
    <property type="entry name" value="MEMBRANE COMPONENT OF TRANSPORTER-RELATED"/>
    <property type="match status" value="1"/>
</dbReference>
<proteinExistence type="inferred from homology"/>
<dbReference type="Pfam" id="PF02687">
    <property type="entry name" value="FtsX"/>
    <property type="match status" value="2"/>
</dbReference>
<keyword evidence="2" id="KW-1003">Cell membrane</keyword>